<dbReference type="EMBL" id="LNYE01000022">
    <property type="protein sequence ID" value="KTD10609.1"/>
    <property type="molecule type" value="Genomic_DNA"/>
</dbReference>
<dbReference type="GO" id="GO:0005524">
    <property type="term" value="F:ATP binding"/>
    <property type="evidence" value="ECO:0007669"/>
    <property type="project" value="InterPro"/>
</dbReference>
<sequence>MLLFLEHFPRNLHQHLKEVLSSSIAELDSINHLEKLNKSFGTALEFMQKKGFLHMDAHFHNILADEDDIYLSDFGLALSKKFDLSITEHNFVKDHEYYDRCSYSVNVLHGVLTAYAGKEHWDKTLSDYLTNKFSIKLPDKINEILSINAPIAGKMHEFYKEIQKDKSIPYPSNHMKEMLEVLRQREIL</sequence>
<keyword evidence="3" id="KW-0723">Serine/threonine-protein kinase</keyword>
<dbReference type="Proteomes" id="UP000254476">
    <property type="component" value="Unassembled WGS sequence"/>
</dbReference>
<feature type="domain" description="Protein kinase" evidence="1">
    <location>
        <begin position="1"/>
        <end position="188"/>
    </location>
</feature>
<name>A0A378J979_9GAMM</name>
<keyword evidence="4" id="KW-1185">Reference proteome</keyword>
<accession>A0A378J979</accession>
<evidence type="ECO:0000313" key="3">
    <source>
        <dbReference type="EMBL" id="STX43521.1"/>
    </source>
</evidence>
<protein>
    <submittedName>
        <fullName evidence="3">Serine/threonine protein kinase</fullName>
    </submittedName>
</protein>
<dbReference type="STRING" id="45066.Lgra_1575"/>
<proteinExistence type="predicted"/>
<keyword evidence="3" id="KW-0418">Kinase</keyword>
<dbReference type="EMBL" id="UGOB01000001">
    <property type="protein sequence ID" value="STX43521.1"/>
    <property type="molecule type" value="Genomic_DNA"/>
</dbReference>
<dbReference type="SUPFAM" id="SSF56112">
    <property type="entry name" value="Protein kinase-like (PK-like)"/>
    <property type="match status" value="1"/>
</dbReference>
<organism evidence="3 5">
    <name type="scientific">Legionella gratiana</name>
    <dbReference type="NCBI Taxonomy" id="45066"/>
    <lineage>
        <taxon>Bacteria</taxon>
        <taxon>Pseudomonadati</taxon>
        <taxon>Pseudomonadota</taxon>
        <taxon>Gammaproteobacteria</taxon>
        <taxon>Legionellales</taxon>
        <taxon>Legionellaceae</taxon>
        <taxon>Legionella</taxon>
    </lineage>
</organism>
<gene>
    <name evidence="2" type="ORF">Lgra_1575</name>
    <name evidence="3" type="ORF">NCTC12388_01104</name>
</gene>
<evidence type="ECO:0000313" key="2">
    <source>
        <dbReference type="EMBL" id="KTD10609.1"/>
    </source>
</evidence>
<keyword evidence="3" id="KW-0808">Transferase</keyword>
<dbReference type="InterPro" id="IPR011009">
    <property type="entry name" value="Kinase-like_dom_sf"/>
</dbReference>
<dbReference type="AlphaFoldDB" id="A0A378J979"/>
<dbReference type="PROSITE" id="PS50011">
    <property type="entry name" value="PROTEIN_KINASE_DOM"/>
    <property type="match status" value="1"/>
</dbReference>
<evidence type="ECO:0000313" key="5">
    <source>
        <dbReference type="Proteomes" id="UP000254476"/>
    </source>
</evidence>
<dbReference type="InterPro" id="IPR000719">
    <property type="entry name" value="Prot_kinase_dom"/>
</dbReference>
<evidence type="ECO:0000259" key="1">
    <source>
        <dbReference type="PROSITE" id="PS50011"/>
    </source>
</evidence>
<reference evidence="2 4" key="1">
    <citation type="submission" date="2015-11" db="EMBL/GenBank/DDBJ databases">
        <title>Genomic analysis of 38 Legionella species identifies large and diverse effector repertoires.</title>
        <authorList>
            <person name="Burstein D."/>
            <person name="Amaro F."/>
            <person name="Zusman T."/>
            <person name="Lifshitz Z."/>
            <person name="Cohen O."/>
            <person name="Gilbert J.A."/>
            <person name="Pupko T."/>
            <person name="Shuman H.A."/>
            <person name="Segal G."/>
        </authorList>
    </citation>
    <scope>NUCLEOTIDE SEQUENCE [LARGE SCALE GENOMIC DNA]</scope>
    <source>
        <strain evidence="2 4">Lyon 8420412</strain>
    </source>
</reference>
<evidence type="ECO:0000313" key="4">
    <source>
        <dbReference type="Proteomes" id="UP000054691"/>
    </source>
</evidence>
<reference evidence="3 5" key="2">
    <citation type="submission" date="2018-06" db="EMBL/GenBank/DDBJ databases">
        <authorList>
            <consortium name="Pathogen Informatics"/>
            <person name="Doyle S."/>
        </authorList>
    </citation>
    <scope>NUCLEOTIDE SEQUENCE [LARGE SCALE GENOMIC DNA]</scope>
    <source>
        <strain evidence="3 5">NCTC12388</strain>
    </source>
</reference>
<dbReference type="Gene3D" id="1.10.510.10">
    <property type="entry name" value="Transferase(Phosphotransferase) domain 1"/>
    <property type="match status" value="1"/>
</dbReference>
<dbReference type="GO" id="GO:0004674">
    <property type="term" value="F:protein serine/threonine kinase activity"/>
    <property type="evidence" value="ECO:0007669"/>
    <property type="project" value="UniProtKB-KW"/>
</dbReference>
<dbReference type="Proteomes" id="UP000054691">
    <property type="component" value="Unassembled WGS sequence"/>
</dbReference>